<feature type="compositionally biased region" description="Low complexity" evidence="10">
    <location>
        <begin position="125"/>
        <end position="166"/>
    </location>
</feature>
<dbReference type="GO" id="GO:0033281">
    <property type="term" value="C:TAT protein transport complex"/>
    <property type="evidence" value="ECO:0007669"/>
    <property type="project" value="UniProtKB-UniRule"/>
</dbReference>
<comment type="similarity">
    <text evidence="9">Belongs to the TatB family.</text>
</comment>
<comment type="caution">
    <text evidence="12">The sequence shown here is derived from an EMBL/GenBank/DDBJ whole genome shotgun (WGS) entry which is preliminary data.</text>
</comment>
<evidence type="ECO:0000256" key="6">
    <source>
        <dbReference type="ARBA" id="ARBA00022989"/>
    </source>
</evidence>
<comment type="subcellular location">
    <subcellularLocation>
        <location evidence="9">Cell membrane</location>
        <topology evidence="9">Single-pass membrane protein</topology>
    </subcellularLocation>
    <subcellularLocation>
        <location evidence="1">Membrane</location>
        <topology evidence="1">Single-pass membrane protein</topology>
    </subcellularLocation>
</comment>
<keyword evidence="7 9" id="KW-0811">Translocation</keyword>
<dbReference type="PANTHER" id="PTHR33162">
    <property type="entry name" value="SEC-INDEPENDENT PROTEIN TRANSLOCASE PROTEIN TATA, CHLOROPLASTIC"/>
    <property type="match status" value="1"/>
</dbReference>
<dbReference type="Proteomes" id="UP000649829">
    <property type="component" value="Unassembled WGS sequence"/>
</dbReference>
<name>A0A917SKI0_9RHOB</name>
<evidence type="ECO:0000256" key="1">
    <source>
        <dbReference type="ARBA" id="ARBA00004167"/>
    </source>
</evidence>
<protein>
    <recommendedName>
        <fullName evidence="9">Sec-independent protein translocase protein TatB</fullName>
    </recommendedName>
</protein>
<evidence type="ECO:0000313" key="12">
    <source>
        <dbReference type="EMBL" id="GGL86563.1"/>
    </source>
</evidence>
<dbReference type="InterPro" id="IPR003369">
    <property type="entry name" value="TatA/B/E"/>
</dbReference>
<dbReference type="AlphaFoldDB" id="A0A917SKI0"/>
<keyword evidence="8 9" id="KW-0472">Membrane</keyword>
<feature type="transmembrane region" description="Helical" evidence="11">
    <location>
        <begin position="6"/>
        <end position="25"/>
    </location>
</feature>
<reference evidence="12" key="1">
    <citation type="journal article" date="2014" name="Int. J. Syst. Evol. Microbiol.">
        <title>Complete genome sequence of Corynebacterium casei LMG S-19264T (=DSM 44701T), isolated from a smear-ripened cheese.</title>
        <authorList>
            <consortium name="US DOE Joint Genome Institute (JGI-PGF)"/>
            <person name="Walter F."/>
            <person name="Albersmeier A."/>
            <person name="Kalinowski J."/>
            <person name="Ruckert C."/>
        </authorList>
    </citation>
    <scope>NUCLEOTIDE SEQUENCE</scope>
    <source>
        <strain evidence="12">CGMCC 1.6293</strain>
    </source>
</reference>
<comment type="function">
    <text evidence="9">Part of the twin-arginine translocation (Tat) system that transports large folded proteins containing a characteristic twin-arginine motif in their signal peptide across membranes. Together with TatC, TatB is part of a receptor directly interacting with Tat signal peptides. TatB may form an oligomeric binding site that transiently accommodates folded Tat precursor proteins before their translocation.</text>
</comment>
<reference evidence="12" key="2">
    <citation type="submission" date="2020-09" db="EMBL/GenBank/DDBJ databases">
        <authorList>
            <person name="Sun Q."/>
            <person name="Zhou Y."/>
        </authorList>
    </citation>
    <scope>NUCLEOTIDE SEQUENCE</scope>
    <source>
        <strain evidence="12">CGMCC 1.6293</strain>
    </source>
</reference>
<keyword evidence="13" id="KW-1185">Reference proteome</keyword>
<dbReference type="PRINTS" id="PR01506">
    <property type="entry name" value="TATBPROTEIN"/>
</dbReference>
<dbReference type="HAMAP" id="MF_00237">
    <property type="entry name" value="TatB"/>
    <property type="match status" value="1"/>
</dbReference>
<evidence type="ECO:0000256" key="7">
    <source>
        <dbReference type="ARBA" id="ARBA00023010"/>
    </source>
</evidence>
<evidence type="ECO:0000256" key="8">
    <source>
        <dbReference type="ARBA" id="ARBA00023136"/>
    </source>
</evidence>
<evidence type="ECO:0000256" key="9">
    <source>
        <dbReference type="HAMAP-Rule" id="MF_00237"/>
    </source>
</evidence>
<dbReference type="NCBIfam" id="TIGR01410">
    <property type="entry name" value="tatB"/>
    <property type="match status" value="1"/>
</dbReference>
<keyword evidence="4 9" id="KW-0812">Transmembrane</keyword>
<gene>
    <name evidence="9" type="primary">tatB</name>
    <name evidence="12" type="ORF">GCM10011534_05630</name>
</gene>
<organism evidence="12 13">
    <name type="scientific">Pseudooceanicola nanhaiensis</name>
    <dbReference type="NCBI Taxonomy" id="375761"/>
    <lineage>
        <taxon>Bacteria</taxon>
        <taxon>Pseudomonadati</taxon>
        <taxon>Pseudomonadota</taxon>
        <taxon>Alphaproteobacteria</taxon>
        <taxon>Rhodobacterales</taxon>
        <taxon>Paracoccaceae</taxon>
        <taxon>Pseudooceanicola</taxon>
    </lineage>
</organism>
<sequence>MFDLGWTELLLIGIVALIVVGPKDLPVLFRNVGRFVGKAKAMAREFTRAMEEAADEAGVKDVSKTFKDATNPGKLGLDKLKEATDFSKWEPGSATGKLAEDRAEAAKKIHAATAERAAKRKAEEAAAAAEAADVAKASARAAAGTSPAADAAPAPAGDSAPAQAADKPVKAAPGGAAS</sequence>
<keyword evidence="6 9" id="KW-1133">Transmembrane helix</keyword>
<dbReference type="EMBL" id="BMLF01000001">
    <property type="protein sequence ID" value="GGL86563.1"/>
    <property type="molecule type" value="Genomic_DNA"/>
</dbReference>
<dbReference type="PANTHER" id="PTHR33162:SF1">
    <property type="entry name" value="SEC-INDEPENDENT PROTEIN TRANSLOCASE PROTEIN TATA, CHLOROPLASTIC"/>
    <property type="match status" value="1"/>
</dbReference>
<dbReference type="RefSeq" id="WP_028285495.1">
    <property type="nucleotide sequence ID" value="NZ_BMLF01000001.1"/>
</dbReference>
<dbReference type="GO" id="GO:0008320">
    <property type="term" value="F:protein transmembrane transporter activity"/>
    <property type="evidence" value="ECO:0007669"/>
    <property type="project" value="UniProtKB-UniRule"/>
</dbReference>
<dbReference type="Gene3D" id="1.20.5.3310">
    <property type="match status" value="1"/>
</dbReference>
<comment type="subunit">
    <text evidence="9">The Tat system comprises two distinct complexes: a TatABC complex, containing multiple copies of TatA, TatB and TatC subunits, and a separate TatA complex, containing only TatA subunits. Substrates initially bind to the TatABC complex, which probably triggers association of the separate TatA complex to form the active translocon.</text>
</comment>
<keyword evidence="2 9" id="KW-0813">Transport</keyword>
<accession>A0A917SKI0</accession>
<feature type="region of interest" description="Disordered" evidence="10">
    <location>
        <begin position="120"/>
        <end position="178"/>
    </location>
</feature>
<dbReference type="Pfam" id="PF02416">
    <property type="entry name" value="TatA_B_E"/>
    <property type="match status" value="1"/>
</dbReference>
<keyword evidence="3 9" id="KW-1003">Cell membrane</keyword>
<evidence type="ECO:0000256" key="3">
    <source>
        <dbReference type="ARBA" id="ARBA00022475"/>
    </source>
</evidence>
<evidence type="ECO:0000256" key="11">
    <source>
        <dbReference type="SAM" id="Phobius"/>
    </source>
</evidence>
<evidence type="ECO:0000256" key="2">
    <source>
        <dbReference type="ARBA" id="ARBA00022448"/>
    </source>
</evidence>
<evidence type="ECO:0000256" key="4">
    <source>
        <dbReference type="ARBA" id="ARBA00022692"/>
    </source>
</evidence>
<proteinExistence type="inferred from homology"/>
<dbReference type="GO" id="GO:0043953">
    <property type="term" value="P:protein transport by the Tat complex"/>
    <property type="evidence" value="ECO:0007669"/>
    <property type="project" value="UniProtKB-UniRule"/>
</dbReference>
<evidence type="ECO:0000313" key="13">
    <source>
        <dbReference type="Proteomes" id="UP000649829"/>
    </source>
</evidence>
<dbReference type="InterPro" id="IPR018448">
    <property type="entry name" value="TatB"/>
</dbReference>
<evidence type="ECO:0000256" key="10">
    <source>
        <dbReference type="SAM" id="MobiDB-lite"/>
    </source>
</evidence>
<evidence type="ECO:0000256" key="5">
    <source>
        <dbReference type="ARBA" id="ARBA00022927"/>
    </source>
</evidence>
<keyword evidence="5 9" id="KW-0653">Protein transport</keyword>